<dbReference type="Gene3D" id="3.90.180.10">
    <property type="entry name" value="Medium-chain alcohol dehydrogenases, catalytic domain"/>
    <property type="match status" value="1"/>
</dbReference>
<dbReference type="CDD" id="cd08267">
    <property type="entry name" value="MDR1"/>
    <property type="match status" value="1"/>
</dbReference>
<evidence type="ECO:0000313" key="3">
    <source>
        <dbReference type="EMBL" id="GIH03153.1"/>
    </source>
</evidence>
<feature type="domain" description="Enoyl reductase (ER)" evidence="2">
    <location>
        <begin position="10"/>
        <end position="318"/>
    </location>
</feature>
<organism evidence="3 4">
    <name type="scientific">Rhizocola hellebori</name>
    <dbReference type="NCBI Taxonomy" id="1392758"/>
    <lineage>
        <taxon>Bacteria</taxon>
        <taxon>Bacillati</taxon>
        <taxon>Actinomycetota</taxon>
        <taxon>Actinomycetes</taxon>
        <taxon>Micromonosporales</taxon>
        <taxon>Micromonosporaceae</taxon>
        <taxon>Rhizocola</taxon>
    </lineage>
</organism>
<dbReference type="PANTHER" id="PTHR44013:SF1">
    <property type="entry name" value="ZINC-TYPE ALCOHOL DEHYDROGENASE-LIKE PROTEIN C16A3.02C"/>
    <property type="match status" value="1"/>
</dbReference>
<evidence type="ECO:0000256" key="1">
    <source>
        <dbReference type="SAM" id="Phobius"/>
    </source>
</evidence>
<dbReference type="InterPro" id="IPR036291">
    <property type="entry name" value="NAD(P)-bd_dom_sf"/>
</dbReference>
<feature type="transmembrane region" description="Helical" evidence="1">
    <location>
        <begin position="235"/>
        <end position="254"/>
    </location>
</feature>
<dbReference type="GO" id="GO:0016491">
    <property type="term" value="F:oxidoreductase activity"/>
    <property type="evidence" value="ECO:0007669"/>
    <property type="project" value="InterPro"/>
</dbReference>
<comment type="caution">
    <text evidence="3">The sequence shown here is derived from an EMBL/GenBank/DDBJ whole genome shotgun (WGS) entry which is preliminary data.</text>
</comment>
<accession>A0A8J3Q3A4</accession>
<proteinExistence type="predicted"/>
<keyword evidence="1" id="KW-0812">Transmembrane</keyword>
<dbReference type="InterPro" id="IPR013154">
    <property type="entry name" value="ADH-like_N"/>
</dbReference>
<dbReference type="Proteomes" id="UP000612899">
    <property type="component" value="Unassembled WGS sequence"/>
</dbReference>
<dbReference type="SUPFAM" id="SSF50129">
    <property type="entry name" value="GroES-like"/>
    <property type="match status" value="1"/>
</dbReference>
<dbReference type="SUPFAM" id="SSF51735">
    <property type="entry name" value="NAD(P)-binding Rossmann-fold domains"/>
    <property type="match status" value="1"/>
</dbReference>
<dbReference type="Pfam" id="PF08240">
    <property type="entry name" value="ADH_N"/>
    <property type="match status" value="1"/>
</dbReference>
<name>A0A8J3Q3A4_9ACTN</name>
<evidence type="ECO:0000259" key="2">
    <source>
        <dbReference type="SMART" id="SM00829"/>
    </source>
</evidence>
<dbReference type="PANTHER" id="PTHR44013">
    <property type="entry name" value="ZINC-TYPE ALCOHOL DEHYDROGENASE-LIKE PROTEIN C16A3.02C"/>
    <property type="match status" value="1"/>
</dbReference>
<protein>
    <submittedName>
        <fullName evidence="3">NADPH:quinone reductase</fullName>
    </submittedName>
</protein>
<dbReference type="GO" id="GO:0008270">
    <property type="term" value="F:zinc ion binding"/>
    <property type="evidence" value="ECO:0007669"/>
    <property type="project" value="InterPro"/>
</dbReference>
<dbReference type="RefSeq" id="WP_203907080.1">
    <property type="nucleotide sequence ID" value="NZ_BONY01000006.1"/>
</dbReference>
<dbReference type="InterPro" id="IPR020843">
    <property type="entry name" value="ER"/>
</dbReference>
<dbReference type="Pfam" id="PF13602">
    <property type="entry name" value="ADH_zinc_N_2"/>
    <property type="match status" value="1"/>
</dbReference>
<dbReference type="EMBL" id="BONY01000006">
    <property type="protein sequence ID" value="GIH03153.1"/>
    <property type="molecule type" value="Genomic_DNA"/>
</dbReference>
<dbReference type="PROSITE" id="PS01162">
    <property type="entry name" value="QOR_ZETA_CRYSTAL"/>
    <property type="match status" value="1"/>
</dbReference>
<keyword evidence="1" id="KW-1133">Transmembrane helix</keyword>
<dbReference type="SMART" id="SM00829">
    <property type="entry name" value="PKS_ER"/>
    <property type="match status" value="1"/>
</dbReference>
<dbReference type="Gene3D" id="3.40.50.720">
    <property type="entry name" value="NAD(P)-binding Rossmann-like Domain"/>
    <property type="match status" value="1"/>
</dbReference>
<keyword evidence="4" id="KW-1185">Reference proteome</keyword>
<reference evidence="3" key="1">
    <citation type="submission" date="2021-01" db="EMBL/GenBank/DDBJ databases">
        <title>Whole genome shotgun sequence of Rhizocola hellebori NBRC 109834.</title>
        <authorList>
            <person name="Komaki H."/>
            <person name="Tamura T."/>
        </authorList>
    </citation>
    <scope>NUCLEOTIDE SEQUENCE</scope>
    <source>
        <strain evidence="3">NBRC 109834</strain>
    </source>
</reference>
<sequence>MKAVVYSRYGSPEVLALADIDTPIPKADEVLVKVHAVSLNASDWEVLRGKPLYSRINGPFRPRHRVLGSDIAGRVEATGPQATLFQPGDEVFADILSHMGGFAEYVCVPQGVLARMPSGMTFEQAAALPQAGAIALQGIRTRGLAKPGEQVLINGAGGGSGMYAVQLAKLLGAEVTGVDNAEKLEFMRSMGADHVIDYRREDFTRNGRTYDVILDLAAYRPVSAYSRALAPGGRYLYVGGSVATLFGVLLRGPLMGRRAGKRIRLLPVALGVKHLAPIIELCQEGRITTVIDRRYRLDEVPEALRYLGEGHAKGKVVITVT</sequence>
<dbReference type="AlphaFoldDB" id="A0A8J3Q3A4"/>
<dbReference type="InterPro" id="IPR011032">
    <property type="entry name" value="GroES-like_sf"/>
</dbReference>
<dbReference type="InterPro" id="IPR052733">
    <property type="entry name" value="Chloroplast_QOR"/>
</dbReference>
<evidence type="ECO:0000313" key="4">
    <source>
        <dbReference type="Proteomes" id="UP000612899"/>
    </source>
</evidence>
<keyword evidence="1" id="KW-0472">Membrane</keyword>
<gene>
    <name evidence="3" type="primary">qor_2</name>
    <name evidence="3" type="ORF">Rhe02_12200</name>
</gene>
<dbReference type="InterPro" id="IPR002364">
    <property type="entry name" value="Quin_OxRdtase/zeta-crystal_CS"/>
</dbReference>